<comment type="caution">
    <text evidence="2">The sequence shown here is derived from an EMBL/GenBank/DDBJ whole genome shotgun (WGS) entry which is preliminary data.</text>
</comment>
<evidence type="ECO:0000313" key="3">
    <source>
        <dbReference type="Proteomes" id="UP000198211"/>
    </source>
</evidence>
<proteinExistence type="predicted"/>
<evidence type="ECO:0000256" key="1">
    <source>
        <dbReference type="SAM" id="MobiDB-lite"/>
    </source>
</evidence>
<dbReference type="AlphaFoldDB" id="A0A225UB50"/>
<feature type="compositionally biased region" description="Acidic residues" evidence="1">
    <location>
        <begin position="54"/>
        <end position="63"/>
    </location>
</feature>
<protein>
    <submittedName>
        <fullName evidence="2">Uncharacterized protein</fullName>
    </submittedName>
</protein>
<feature type="compositionally biased region" description="Polar residues" evidence="1">
    <location>
        <begin position="39"/>
        <end position="48"/>
    </location>
</feature>
<accession>A0A225UB50</accession>
<name>A0A225UB50_9STRA</name>
<feature type="region of interest" description="Disordered" evidence="1">
    <location>
        <begin position="1"/>
        <end position="121"/>
    </location>
</feature>
<evidence type="ECO:0000313" key="2">
    <source>
        <dbReference type="EMBL" id="OWY90171.1"/>
    </source>
</evidence>
<dbReference type="Proteomes" id="UP000198211">
    <property type="component" value="Unassembled WGS sequence"/>
</dbReference>
<dbReference type="EMBL" id="NBNE01023700">
    <property type="protein sequence ID" value="OWY90171.1"/>
    <property type="molecule type" value="Genomic_DNA"/>
</dbReference>
<reference evidence="3" key="1">
    <citation type="submission" date="2017-03" db="EMBL/GenBank/DDBJ databases">
        <title>Phytopthora megakarya and P. palmivora, two closely related causual agents of cacao black pod achieved similar genome size and gene model numbers by different mechanisms.</title>
        <authorList>
            <person name="Ali S."/>
            <person name="Shao J."/>
            <person name="Larry D.J."/>
            <person name="Kronmiller B."/>
            <person name="Shen D."/>
            <person name="Strem M.D."/>
            <person name="Melnick R.L."/>
            <person name="Guiltinan M.J."/>
            <person name="Tyler B.M."/>
            <person name="Meinhardt L.W."/>
            <person name="Bailey B.A."/>
        </authorList>
    </citation>
    <scope>NUCLEOTIDE SEQUENCE [LARGE SCALE GENOMIC DNA]</scope>
    <source>
        <strain evidence="3">zdho120</strain>
    </source>
</reference>
<organism evidence="2 3">
    <name type="scientific">Phytophthora megakarya</name>
    <dbReference type="NCBI Taxonomy" id="4795"/>
    <lineage>
        <taxon>Eukaryota</taxon>
        <taxon>Sar</taxon>
        <taxon>Stramenopiles</taxon>
        <taxon>Oomycota</taxon>
        <taxon>Peronosporomycetes</taxon>
        <taxon>Peronosporales</taxon>
        <taxon>Peronosporaceae</taxon>
        <taxon>Phytophthora</taxon>
    </lineage>
</organism>
<keyword evidence="3" id="KW-1185">Reference proteome</keyword>
<sequence length="121" mass="13010">MAQLQDPPRFKMLNRGELVDTGTQTEKGPPVTTRIDVATQVNESQLDNPGSDPGDGDTLDEDRGDTAVDTPRLLNSKNSRAAKRSRRTSVLDTTREVGDGIRTLNEGQRGGPGLGARSVHT</sequence>
<gene>
    <name evidence="2" type="ORF">PHMEG_00041825</name>
</gene>